<evidence type="ECO:0000313" key="6">
    <source>
        <dbReference type="Proteomes" id="UP001500902"/>
    </source>
</evidence>
<dbReference type="InterPro" id="IPR011663">
    <property type="entry name" value="UTRA"/>
</dbReference>
<dbReference type="SMART" id="SM00345">
    <property type="entry name" value="HTH_GNTR"/>
    <property type="match status" value="1"/>
</dbReference>
<dbReference type="InterPro" id="IPR036388">
    <property type="entry name" value="WH-like_DNA-bd_sf"/>
</dbReference>
<dbReference type="SMART" id="SM00866">
    <property type="entry name" value="UTRA"/>
    <property type="match status" value="1"/>
</dbReference>
<keyword evidence="6" id="KW-1185">Reference proteome</keyword>
<reference evidence="6" key="1">
    <citation type="journal article" date="2019" name="Int. J. Syst. Evol. Microbiol.">
        <title>The Global Catalogue of Microorganisms (GCM) 10K type strain sequencing project: providing services to taxonomists for standard genome sequencing and annotation.</title>
        <authorList>
            <consortium name="The Broad Institute Genomics Platform"/>
            <consortium name="The Broad Institute Genome Sequencing Center for Infectious Disease"/>
            <person name="Wu L."/>
            <person name="Ma J."/>
        </authorList>
    </citation>
    <scope>NUCLEOTIDE SEQUENCE [LARGE SCALE GENOMIC DNA]</scope>
    <source>
        <strain evidence="6">JCM 16904</strain>
    </source>
</reference>
<keyword evidence="2" id="KW-0238">DNA-binding</keyword>
<dbReference type="PROSITE" id="PS50949">
    <property type="entry name" value="HTH_GNTR"/>
    <property type="match status" value="1"/>
</dbReference>
<keyword evidence="3" id="KW-0804">Transcription</keyword>
<dbReference type="InterPro" id="IPR050679">
    <property type="entry name" value="Bact_HTH_transcr_reg"/>
</dbReference>
<dbReference type="CDD" id="cd07377">
    <property type="entry name" value="WHTH_GntR"/>
    <property type="match status" value="1"/>
</dbReference>
<dbReference type="PANTHER" id="PTHR44846">
    <property type="entry name" value="MANNOSYL-D-GLYCERATE TRANSPORT/METABOLISM SYSTEM REPRESSOR MNGR-RELATED"/>
    <property type="match status" value="1"/>
</dbReference>
<dbReference type="InterPro" id="IPR000524">
    <property type="entry name" value="Tscrpt_reg_HTH_GntR"/>
</dbReference>
<dbReference type="Pfam" id="PF07702">
    <property type="entry name" value="UTRA"/>
    <property type="match status" value="1"/>
</dbReference>
<accession>A0ABP7BTL3</accession>
<keyword evidence="1" id="KW-0805">Transcription regulation</keyword>
<protein>
    <submittedName>
        <fullName evidence="5">GntR family transcriptional regulator</fullName>
    </submittedName>
</protein>
<feature type="domain" description="HTH gntR-type" evidence="4">
    <location>
        <begin position="11"/>
        <end position="79"/>
    </location>
</feature>
<dbReference type="InterPro" id="IPR036390">
    <property type="entry name" value="WH_DNA-bd_sf"/>
</dbReference>
<proteinExistence type="predicted"/>
<dbReference type="SUPFAM" id="SSF64288">
    <property type="entry name" value="Chorismate lyase-like"/>
    <property type="match status" value="1"/>
</dbReference>
<dbReference type="RefSeq" id="WP_344878819.1">
    <property type="nucleotide sequence ID" value="NZ_BAAAZP010000074.1"/>
</dbReference>
<dbReference type="SUPFAM" id="SSF46785">
    <property type="entry name" value="Winged helix' DNA-binding domain"/>
    <property type="match status" value="1"/>
</dbReference>
<evidence type="ECO:0000256" key="3">
    <source>
        <dbReference type="ARBA" id="ARBA00023163"/>
    </source>
</evidence>
<organism evidence="5 6">
    <name type="scientific">Nonomuraea antimicrobica</name>
    <dbReference type="NCBI Taxonomy" id="561173"/>
    <lineage>
        <taxon>Bacteria</taxon>
        <taxon>Bacillati</taxon>
        <taxon>Actinomycetota</taxon>
        <taxon>Actinomycetes</taxon>
        <taxon>Streptosporangiales</taxon>
        <taxon>Streptosporangiaceae</taxon>
        <taxon>Nonomuraea</taxon>
    </lineage>
</organism>
<sequence>MPEGVDRSSPVPAWAQVAQILRRQMDAGALDAGERLPSEQELAVGFDVSRITIRQALAHLAAEGYVERRQGVGTFVSPRPDLVQHDLALSAPWRDRVRGAGHDAVSRQLGVAAYEKLPADLARRFPDEALTGELVYLRRLQCVDSQAIGLSESWVPPRLAPGLSKEPLMEGSLSLTLRERYGILPAEVDNSLETVLASAADAQLLGTDVDAPLFVVVARSRQRNGEIIDVSRTSWVGGRVRFRFVHHAEPATDI</sequence>
<comment type="caution">
    <text evidence="5">The sequence shown here is derived from an EMBL/GenBank/DDBJ whole genome shotgun (WGS) entry which is preliminary data.</text>
</comment>
<dbReference type="Gene3D" id="1.10.10.10">
    <property type="entry name" value="Winged helix-like DNA-binding domain superfamily/Winged helix DNA-binding domain"/>
    <property type="match status" value="1"/>
</dbReference>
<dbReference type="InterPro" id="IPR028978">
    <property type="entry name" value="Chorismate_lyase_/UTRA_dom_sf"/>
</dbReference>
<gene>
    <name evidence="5" type="ORF">GCM10022224_036910</name>
</gene>
<dbReference type="Pfam" id="PF00392">
    <property type="entry name" value="GntR"/>
    <property type="match status" value="1"/>
</dbReference>
<dbReference type="Gene3D" id="3.40.1410.10">
    <property type="entry name" value="Chorismate lyase-like"/>
    <property type="match status" value="1"/>
</dbReference>
<dbReference type="Proteomes" id="UP001500902">
    <property type="component" value="Unassembled WGS sequence"/>
</dbReference>
<evidence type="ECO:0000313" key="5">
    <source>
        <dbReference type="EMBL" id="GAA3669347.1"/>
    </source>
</evidence>
<dbReference type="PRINTS" id="PR00035">
    <property type="entry name" value="HTHGNTR"/>
</dbReference>
<dbReference type="PANTHER" id="PTHR44846:SF1">
    <property type="entry name" value="MANNOSYL-D-GLYCERATE TRANSPORT_METABOLISM SYSTEM REPRESSOR MNGR-RELATED"/>
    <property type="match status" value="1"/>
</dbReference>
<evidence type="ECO:0000259" key="4">
    <source>
        <dbReference type="PROSITE" id="PS50949"/>
    </source>
</evidence>
<evidence type="ECO:0000256" key="1">
    <source>
        <dbReference type="ARBA" id="ARBA00023015"/>
    </source>
</evidence>
<evidence type="ECO:0000256" key="2">
    <source>
        <dbReference type="ARBA" id="ARBA00023125"/>
    </source>
</evidence>
<dbReference type="EMBL" id="BAAAZP010000074">
    <property type="protein sequence ID" value="GAA3669347.1"/>
    <property type="molecule type" value="Genomic_DNA"/>
</dbReference>
<name>A0ABP7BTL3_9ACTN</name>